<dbReference type="InterPro" id="IPR011009">
    <property type="entry name" value="Kinase-like_dom_sf"/>
</dbReference>
<evidence type="ECO:0000313" key="1">
    <source>
        <dbReference type="EMBL" id="KAJ7695430.1"/>
    </source>
</evidence>
<dbReference type="Proteomes" id="UP001221757">
    <property type="component" value="Unassembled WGS sequence"/>
</dbReference>
<reference evidence="1" key="1">
    <citation type="submission" date="2023-03" db="EMBL/GenBank/DDBJ databases">
        <title>Massive genome expansion in bonnet fungi (Mycena s.s.) driven by repeated elements and novel gene families across ecological guilds.</title>
        <authorList>
            <consortium name="Lawrence Berkeley National Laboratory"/>
            <person name="Harder C.B."/>
            <person name="Miyauchi S."/>
            <person name="Viragh M."/>
            <person name="Kuo A."/>
            <person name="Thoen E."/>
            <person name="Andreopoulos B."/>
            <person name="Lu D."/>
            <person name="Skrede I."/>
            <person name="Drula E."/>
            <person name="Henrissat B."/>
            <person name="Morin E."/>
            <person name="Kohler A."/>
            <person name="Barry K."/>
            <person name="LaButti K."/>
            <person name="Morin E."/>
            <person name="Salamov A."/>
            <person name="Lipzen A."/>
            <person name="Mereny Z."/>
            <person name="Hegedus B."/>
            <person name="Baldrian P."/>
            <person name="Stursova M."/>
            <person name="Weitz H."/>
            <person name="Taylor A."/>
            <person name="Grigoriev I.V."/>
            <person name="Nagy L.G."/>
            <person name="Martin F."/>
            <person name="Kauserud H."/>
        </authorList>
    </citation>
    <scope>NUCLEOTIDE SEQUENCE</scope>
    <source>
        <strain evidence="1">CBHHK067</strain>
    </source>
</reference>
<keyword evidence="2" id="KW-1185">Reference proteome</keyword>
<gene>
    <name evidence="1" type="ORF">B0H17DRAFT_1055878</name>
</gene>
<protein>
    <recommendedName>
        <fullName evidence="3">Protein kinase domain-containing protein</fullName>
    </recommendedName>
</protein>
<proteinExistence type="predicted"/>
<evidence type="ECO:0000313" key="2">
    <source>
        <dbReference type="Proteomes" id="UP001221757"/>
    </source>
</evidence>
<accession>A0AAD7GM14</accession>
<organism evidence="1 2">
    <name type="scientific">Mycena rosella</name>
    <name type="common">Pink bonnet</name>
    <name type="synonym">Agaricus rosellus</name>
    <dbReference type="NCBI Taxonomy" id="1033263"/>
    <lineage>
        <taxon>Eukaryota</taxon>
        <taxon>Fungi</taxon>
        <taxon>Dikarya</taxon>
        <taxon>Basidiomycota</taxon>
        <taxon>Agaricomycotina</taxon>
        <taxon>Agaricomycetes</taxon>
        <taxon>Agaricomycetidae</taxon>
        <taxon>Agaricales</taxon>
        <taxon>Marasmiineae</taxon>
        <taxon>Mycenaceae</taxon>
        <taxon>Mycena</taxon>
    </lineage>
</organism>
<name>A0AAD7GM14_MYCRO</name>
<comment type="caution">
    <text evidence="1">The sequence shown here is derived from an EMBL/GenBank/DDBJ whole genome shotgun (WGS) entry which is preliminary data.</text>
</comment>
<sequence length="100" mass="11117">MSPSNSLPKLSGHLVDESRLRLVQALGAGSYEVVYKALDTTSPPDAPSYYAVKCLGFGSRQDKYEIELHTVCSPPPLRTHPPPPLLHTRVSVYRLRARCR</sequence>
<dbReference type="AlphaFoldDB" id="A0AAD7GM14"/>
<dbReference type="EMBL" id="JARKIE010000038">
    <property type="protein sequence ID" value="KAJ7695430.1"/>
    <property type="molecule type" value="Genomic_DNA"/>
</dbReference>
<dbReference type="SUPFAM" id="SSF56112">
    <property type="entry name" value="Protein kinase-like (PK-like)"/>
    <property type="match status" value="1"/>
</dbReference>
<evidence type="ECO:0008006" key="3">
    <source>
        <dbReference type="Google" id="ProtNLM"/>
    </source>
</evidence>